<dbReference type="PROSITE" id="PS50853">
    <property type="entry name" value="FN3"/>
    <property type="match status" value="1"/>
</dbReference>
<dbReference type="PROSITE" id="PS50012">
    <property type="entry name" value="RCC1_3"/>
    <property type="match status" value="12"/>
</dbReference>
<dbReference type="PRINTS" id="PR00633">
    <property type="entry name" value="RCCNDNSATION"/>
</dbReference>
<dbReference type="SMART" id="SM00560">
    <property type="entry name" value="LamGL"/>
    <property type="match status" value="2"/>
</dbReference>
<keyword evidence="2" id="KW-0677">Repeat</keyword>
<name>A0A484HK39_9BACT</name>
<evidence type="ECO:0000313" key="6">
    <source>
        <dbReference type="EMBL" id="VEN73241.1"/>
    </source>
</evidence>
<dbReference type="InterPro" id="IPR013783">
    <property type="entry name" value="Ig-like_fold"/>
</dbReference>
<reference evidence="6" key="1">
    <citation type="submission" date="2019-01" db="EMBL/GenBank/DDBJ databases">
        <authorList>
            <consortium name="Genoscope - CEA"/>
            <person name="William W."/>
        </authorList>
    </citation>
    <scope>NUCLEOTIDE SEQUENCE</scope>
    <source>
        <strain evidence="6">CR-1</strain>
    </source>
</reference>
<dbReference type="InterPro" id="IPR000408">
    <property type="entry name" value="Reg_chr_condens"/>
</dbReference>
<feature type="region of interest" description="Disordered" evidence="4">
    <location>
        <begin position="869"/>
        <end position="894"/>
    </location>
</feature>
<evidence type="ECO:0000256" key="2">
    <source>
        <dbReference type="ARBA" id="ARBA00022737"/>
    </source>
</evidence>
<dbReference type="InterPro" id="IPR009091">
    <property type="entry name" value="RCC1/BLIP-II"/>
</dbReference>
<dbReference type="Pfam" id="PF25390">
    <property type="entry name" value="WD40_RLD"/>
    <property type="match status" value="1"/>
</dbReference>
<dbReference type="SUPFAM" id="SSF50985">
    <property type="entry name" value="RCC1/BLIP-II"/>
    <property type="match status" value="3"/>
</dbReference>
<dbReference type="InterPro" id="IPR006558">
    <property type="entry name" value="LamG-like"/>
</dbReference>
<dbReference type="InterPro" id="IPR051210">
    <property type="entry name" value="Ub_ligase/GEF_domain"/>
</dbReference>
<dbReference type="Gene3D" id="2.60.120.200">
    <property type="match status" value="2"/>
</dbReference>
<dbReference type="SUPFAM" id="SSF49899">
    <property type="entry name" value="Concanavalin A-like lectins/glucanases"/>
    <property type="match status" value="2"/>
</dbReference>
<proteinExistence type="predicted"/>
<keyword evidence="1" id="KW-0732">Signal</keyword>
<dbReference type="CDD" id="cd00063">
    <property type="entry name" value="FN3"/>
    <property type="match status" value="1"/>
</dbReference>
<dbReference type="SUPFAM" id="SSF49265">
    <property type="entry name" value="Fibronectin type III"/>
    <property type="match status" value="1"/>
</dbReference>
<organism evidence="6">
    <name type="scientific">uncultured Desulfobacteraceae bacterium</name>
    <dbReference type="NCBI Taxonomy" id="218296"/>
    <lineage>
        <taxon>Bacteria</taxon>
        <taxon>Pseudomonadati</taxon>
        <taxon>Thermodesulfobacteriota</taxon>
        <taxon>Desulfobacteria</taxon>
        <taxon>Desulfobacterales</taxon>
        <taxon>Desulfobacteraceae</taxon>
        <taxon>environmental samples</taxon>
    </lineage>
</organism>
<evidence type="ECO:0000259" key="5">
    <source>
        <dbReference type="PROSITE" id="PS50853"/>
    </source>
</evidence>
<dbReference type="InterPro" id="IPR003961">
    <property type="entry name" value="FN3_dom"/>
</dbReference>
<feature type="domain" description="Fibronectin type-III" evidence="5">
    <location>
        <begin position="232"/>
        <end position="323"/>
    </location>
</feature>
<dbReference type="PROSITE" id="PS00626">
    <property type="entry name" value="RCC1_2"/>
    <property type="match status" value="7"/>
</dbReference>
<dbReference type="PANTHER" id="PTHR22870">
    <property type="entry name" value="REGULATOR OF CHROMOSOME CONDENSATION"/>
    <property type="match status" value="1"/>
</dbReference>
<evidence type="ECO:0000256" key="3">
    <source>
        <dbReference type="ARBA" id="ARBA00023157"/>
    </source>
</evidence>
<dbReference type="Pfam" id="PF00415">
    <property type="entry name" value="RCC1"/>
    <property type="match status" value="7"/>
</dbReference>
<dbReference type="InterPro" id="IPR058923">
    <property type="entry name" value="RCC1-like_dom"/>
</dbReference>
<gene>
    <name evidence="6" type="ORF">EPICR_140002</name>
</gene>
<sequence>MIRALKFNGTDTHISLGDSASVSEMIPEAFCIEAWVRRDIPQEWTAFAGILEDDGVREKGWTLGLAGGRPAFGLATKTGRKLVWAKGEKEDWGGKWRHMAGVYDGKEMALYVDGDLKARAKNSGAVLYPEKGEFVIGAFKDATEFYPFAGNIAEVRLWKTALSRDALAVKKDIHLDPGEHPDLAGCWPLIDGAGRVIQNRVESGQNGRVNGGAQWEDRGGLSLSGRLPVPAPPSNLTAEDIRDDRFTAKWENVSGARAYLLDVAADAEFKTPVQGFSGLETAETSVAVTGLEGGKTYFWRVACKTLEDTGKPGGVKETRTRVFAIPDANWAVSFPEDETRSTFIDFGKIEDVKAALPKEALTIEAWVRPDDWGDAGIFGVIGKDGEEKKGWLLGIKNKKFFFSVSGKDTDGAGDSGVLTELVSKKGFASKKWLHAAGVCSGKEMELYINGERICGTKKSSGDIHYPADEKGNFFAGRAMDKDGKPSSFKGMMSEIRLWNEALSQGDIQKRMEYRVKDPGKEKNLLGWWPLSSGSGSDISDIKGNLHGRLSGRAEWADAGDLCLFWPLEDAVQVAAGLRHTLALKKDGAVWAWGAGSRGQLGDGSYQARYSPVMVKDSQGKKHLTGIKEIAAGHFHSLALDKDGRVWAWGDHSLLQLGNEELKESSSPLPVRVALTGVKSLSALSDFSLALKNDGTVWAWGSNDKSGLGSDPASAGEKSAAPLQVKADNSYSHLEEIVQIAAGKYHGLALDKNGRVWAWGDNGKNQTGGPSTHQAFVVKDVDGRPLSGIVSIAAGKYHSLAAHENGEAYAWGDNAHGQAGDPDKMALYAPTRLKDEKGVRLSGVKKVFAGYDHSMAETGDKTLIWGRNEHDQLGDKTGKDRGVPAPAKGRDGKDAKALDIAGGKSHTVSLMPDSTVFAWGGNSLGQLGNGEVDARGVMEVGVGCESIFGAKRDGSLWAWGRNTHNSLGINSTKDQTFPVQVPGIGGEGTLKGVKAVDGMKGWDSNTHAFGLALLKTGRVCAWGGNNYGQLGVGNTTRQNHPVYVMKDENNVFEQNAIKAAAGELHGAALTEDGLVYSWGYNHHGELGIGDNKQGYYYPQKVDIDKATDITACQHNIFIIKEDGTLWGTGYNLNGELGQGDTRHRNTFIQVPGLERIVAIAGGGHHIMALDAHGRVWAWGDNHRSQLGNNTTTDQKSPVRVVSPAGSVGDFLEDIVAISAGNWHSMAVKEDGTVWCWGENNNGRLGYAVSGDVNQKRPGQVRYGDESAFLLGIRRAFAGYHTSFALDEDGTLWSWGAGNNGERGDGETHEQTYPVKVLL</sequence>
<evidence type="ECO:0000256" key="1">
    <source>
        <dbReference type="ARBA" id="ARBA00022729"/>
    </source>
</evidence>
<evidence type="ECO:0000256" key="4">
    <source>
        <dbReference type="SAM" id="MobiDB-lite"/>
    </source>
</evidence>
<dbReference type="SMART" id="SM00060">
    <property type="entry name" value="FN3"/>
    <property type="match status" value="1"/>
</dbReference>
<dbReference type="Gene3D" id="2.60.40.10">
    <property type="entry name" value="Immunoglobulins"/>
    <property type="match status" value="1"/>
</dbReference>
<dbReference type="InterPro" id="IPR036116">
    <property type="entry name" value="FN3_sf"/>
</dbReference>
<protein>
    <recommendedName>
        <fullName evidence="5">Fibronectin type-III domain-containing protein</fullName>
    </recommendedName>
</protein>
<dbReference type="EMBL" id="CAACVI010000006">
    <property type="protein sequence ID" value="VEN73241.1"/>
    <property type="molecule type" value="Genomic_DNA"/>
</dbReference>
<keyword evidence="3" id="KW-1015">Disulfide bond</keyword>
<dbReference type="PANTHER" id="PTHR22870:SF408">
    <property type="entry name" value="OS09G0560450 PROTEIN"/>
    <property type="match status" value="1"/>
</dbReference>
<accession>A0A484HK39</accession>
<dbReference type="Pfam" id="PF13385">
    <property type="entry name" value="Laminin_G_3"/>
    <property type="match status" value="2"/>
</dbReference>
<dbReference type="Gene3D" id="2.130.10.30">
    <property type="entry name" value="Regulator of chromosome condensation 1/beta-lactamase-inhibitor protein II"/>
    <property type="match status" value="4"/>
</dbReference>
<dbReference type="InterPro" id="IPR013320">
    <property type="entry name" value="ConA-like_dom_sf"/>
</dbReference>